<evidence type="ECO:0000313" key="2">
    <source>
        <dbReference type="EMBL" id="SNQ61162.1"/>
    </source>
</evidence>
<keyword evidence="3" id="KW-1185">Reference proteome</keyword>
<dbReference type="SUPFAM" id="SSF56281">
    <property type="entry name" value="Metallo-hydrolase/oxidoreductase"/>
    <property type="match status" value="1"/>
</dbReference>
<reference evidence="3" key="1">
    <citation type="submission" date="2017-06" db="EMBL/GenBank/DDBJ databases">
        <authorList>
            <person name="Cremers G."/>
        </authorList>
    </citation>
    <scope>NUCLEOTIDE SEQUENCE [LARGE SCALE GENOMIC DNA]</scope>
</reference>
<protein>
    <recommendedName>
        <fullName evidence="1">Metallo-beta-lactamase domain-containing protein</fullName>
    </recommendedName>
</protein>
<dbReference type="Proteomes" id="UP000218615">
    <property type="component" value="Unassembled WGS sequence"/>
</dbReference>
<dbReference type="InterPro" id="IPR001279">
    <property type="entry name" value="Metallo-B-lactamas"/>
</dbReference>
<gene>
    <name evidence="2" type="ORF">MNV_2430004</name>
</gene>
<dbReference type="EMBL" id="FZMP01000161">
    <property type="protein sequence ID" value="SNQ61162.1"/>
    <property type="molecule type" value="Genomic_DNA"/>
</dbReference>
<dbReference type="CDD" id="cd06262">
    <property type="entry name" value="metallo-hydrolase-like_MBL-fold"/>
    <property type="match status" value="1"/>
</dbReference>
<organism evidence="2 3">
    <name type="scientific">Candidatus Methanoperedens nitratireducens</name>
    <dbReference type="NCBI Taxonomy" id="1392998"/>
    <lineage>
        <taxon>Archaea</taxon>
        <taxon>Methanobacteriati</taxon>
        <taxon>Methanobacteriota</taxon>
        <taxon>Stenosarchaea group</taxon>
        <taxon>Methanomicrobia</taxon>
        <taxon>Methanosarcinales</taxon>
        <taxon>ANME-2 cluster</taxon>
        <taxon>Candidatus Methanoperedentaceae</taxon>
        <taxon>Candidatus Methanoperedens</taxon>
    </lineage>
</organism>
<name>A0A284VPI3_9EURY</name>
<dbReference type="RefSeq" id="WP_096205826.1">
    <property type="nucleotide sequence ID" value="NZ_FZMP01000161.1"/>
</dbReference>
<dbReference type="Gene3D" id="3.60.15.10">
    <property type="entry name" value="Ribonuclease Z/Hydroxyacylglutathione hydrolase-like"/>
    <property type="match status" value="1"/>
</dbReference>
<dbReference type="Pfam" id="PF12706">
    <property type="entry name" value="Lactamase_B_2"/>
    <property type="match status" value="1"/>
</dbReference>
<accession>A0A284VPI3</accession>
<dbReference type="InterPro" id="IPR036866">
    <property type="entry name" value="RibonucZ/Hydroxyglut_hydro"/>
</dbReference>
<proteinExistence type="predicted"/>
<dbReference type="SMART" id="SM00849">
    <property type="entry name" value="Lactamase_B"/>
    <property type="match status" value="1"/>
</dbReference>
<evidence type="ECO:0000259" key="1">
    <source>
        <dbReference type="SMART" id="SM00849"/>
    </source>
</evidence>
<feature type="domain" description="Metallo-beta-lactamase" evidence="1">
    <location>
        <begin position="22"/>
        <end position="187"/>
    </location>
</feature>
<sequence>MKPLFDLGVLPIRHRTDKGFKPHISLVFNAGKRLTFSVDTTNSRFHQPDAYLITHAHSDHHGRSAMLSKNAVCSQETAQALEILYGKKYAGRTFRIGDSIDIAGVEVKTYPTHHTIGSCAFYWKNDVGTRIMVTGDVKDSRDLPDCDCLVTEANYGDPNDPKCHFEDDLGAFRESLEEMPNDIAFGAYAFGKAQRAVKLIRESGYSGKIGMDPVSHALTDGLMKNAGQLVDLDSNCGIKITTPGEISGLTCATKFILTGRKDIKFPTINISDHMDVNGLIGMTKQCAPSAVITYHPGGNRPLKLAAYLRKNGVYAKALEEINTILEI</sequence>
<evidence type="ECO:0000313" key="3">
    <source>
        <dbReference type="Proteomes" id="UP000218615"/>
    </source>
</evidence>
<dbReference type="AlphaFoldDB" id="A0A284VPI3"/>
<dbReference type="OrthoDB" id="40950at2157"/>